<dbReference type="EMBL" id="FNHP01000004">
    <property type="protein sequence ID" value="SDM31211.1"/>
    <property type="molecule type" value="Genomic_DNA"/>
</dbReference>
<sequence length="167" mass="19108">MNPIEWLEQQVPGFRELPEEDRQAIFHFALLWSLFEARALQTRASANAILSLVHERHTQGRLNVNEFQNSLAYFRQRYFAEDTFTAHFEGLNLRSNDSPELVRQVLNGENNNPADVVGCLLIVIFRLRNNLFHGVKWAYGIQGQRSNFEQANAALICAITQVAQHGA</sequence>
<protein>
    <recommendedName>
        <fullName evidence="3">Apea-like HEPN domain-containing protein</fullName>
    </recommendedName>
</protein>
<name>A0A1G9S730_9BURK</name>
<dbReference type="RefSeq" id="WP_175488243.1">
    <property type="nucleotide sequence ID" value="NZ_FNHP01000004.1"/>
</dbReference>
<evidence type="ECO:0000313" key="2">
    <source>
        <dbReference type="Proteomes" id="UP000198552"/>
    </source>
</evidence>
<reference evidence="2" key="1">
    <citation type="submission" date="2016-10" db="EMBL/GenBank/DDBJ databases">
        <authorList>
            <person name="Varghese N."/>
            <person name="Submissions S."/>
        </authorList>
    </citation>
    <scope>NUCLEOTIDE SEQUENCE [LARGE SCALE GENOMIC DNA]</scope>
    <source>
        <strain evidence="2">EPL6</strain>
    </source>
</reference>
<keyword evidence="2" id="KW-1185">Reference proteome</keyword>
<evidence type="ECO:0008006" key="3">
    <source>
        <dbReference type="Google" id="ProtNLM"/>
    </source>
</evidence>
<evidence type="ECO:0000313" key="1">
    <source>
        <dbReference type="EMBL" id="SDM31211.1"/>
    </source>
</evidence>
<gene>
    <name evidence="1" type="ORF">SAMN05428957_104147</name>
</gene>
<dbReference type="AlphaFoldDB" id="A0A1G9S730"/>
<accession>A0A1G9S730</accession>
<proteinExistence type="predicted"/>
<dbReference type="Proteomes" id="UP000198552">
    <property type="component" value="Unassembled WGS sequence"/>
</dbReference>
<organism evidence="1 2">
    <name type="scientific">Oryzisolibacter propanilivorax</name>
    <dbReference type="NCBI Taxonomy" id="1527607"/>
    <lineage>
        <taxon>Bacteria</taxon>
        <taxon>Pseudomonadati</taxon>
        <taxon>Pseudomonadota</taxon>
        <taxon>Betaproteobacteria</taxon>
        <taxon>Burkholderiales</taxon>
        <taxon>Comamonadaceae</taxon>
        <taxon>Oryzisolibacter</taxon>
    </lineage>
</organism>